<dbReference type="Proteomes" id="UP001218246">
    <property type="component" value="Unassembled WGS sequence"/>
</dbReference>
<dbReference type="RefSeq" id="WP_124564781.1">
    <property type="nucleotide sequence ID" value="NZ_JARRRY010000005.1"/>
</dbReference>
<organism evidence="1 2">
    <name type="scientific">Ectobacillus antri</name>
    <dbReference type="NCBI Taxonomy" id="2486280"/>
    <lineage>
        <taxon>Bacteria</taxon>
        <taxon>Bacillati</taxon>
        <taxon>Bacillota</taxon>
        <taxon>Bacilli</taxon>
        <taxon>Bacillales</taxon>
        <taxon>Bacillaceae</taxon>
        <taxon>Ectobacillus</taxon>
    </lineage>
</organism>
<name>A0ABT6H444_9BACI</name>
<evidence type="ECO:0000313" key="2">
    <source>
        <dbReference type="Proteomes" id="UP001218246"/>
    </source>
</evidence>
<comment type="caution">
    <text evidence="1">The sequence shown here is derived from an EMBL/GenBank/DDBJ whole genome shotgun (WGS) entry which is preliminary data.</text>
</comment>
<reference evidence="1 2" key="1">
    <citation type="submission" date="2023-04" db="EMBL/GenBank/DDBJ databases">
        <title>Ectobacillus antri isolated from activated sludge.</title>
        <authorList>
            <person name="Yan P."/>
            <person name="Liu X."/>
        </authorList>
    </citation>
    <scope>NUCLEOTIDE SEQUENCE [LARGE SCALE GENOMIC DNA]</scope>
    <source>
        <strain evidence="1 2">C18H</strain>
    </source>
</reference>
<proteinExistence type="predicted"/>
<keyword evidence="2" id="KW-1185">Reference proteome</keyword>
<gene>
    <name evidence="1" type="ORF">P6P90_09230</name>
</gene>
<sequence length="209" mass="24349">MSHATLQKTLHTNIFVSFPGIKEHGERKRKEAIVFLALNEKGGLERIQMIGRSEALRLKFTLQKEEQPFAEYAMKATETELELNNKLKIVRQKNENEHTYMLVQTEKEQTPFRRKKKRKSELVVTEHMLFTVIQPSENESRTHAVKANGTSAGNQVLRQQQRGWLRKLPIQLFRQETMPNFSMRSFEEVTVLRPIVWPFLGPGDYITAA</sequence>
<protein>
    <submittedName>
        <fullName evidence="1">Uncharacterized protein</fullName>
    </submittedName>
</protein>
<accession>A0ABT6H444</accession>
<evidence type="ECO:0000313" key="1">
    <source>
        <dbReference type="EMBL" id="MDG5754154.1"/>
    </source>
</evidence>
<dbReference type="EMBL" id="JARULN010000006">
    <property type="protein sequence ID" value="MDG5754154.1"/>
    <property type="molecule type" value="Genomic_DNA"/>
</dbReference>